<organism evidence="2 3">
    <name type="scientific">Plenodomus tracheiphilus IPT5</name>
    <dbReference type="NCBI Taxonomy" id="1408161"/>
    <lineage>
        <taxon>Eukaryota</taxon>
        <taxon>Fungi</taxon>
        <taxon>Dikarya</taxon>
        <taxon>Ascomycota</taxon>
        <taxon>Pezizomycotina</taxon>
        <taxon>Dothideomycetes</taxon>
        <taxon>Pleosporomycetidae</taxon>
        <taxon>Pleosporales</taxon>
        <taxon>Pleosporineae</taxon>
        <taxon>Leptosphaeriaceae</taxon>
        <taxon>Plenodomus</taxon>
    </lineage>
</organism>
<dbReference type="Proteomes" id="UP000799423">
    <property type="component" value="Unassembled WGS sequence"/>
</dbReference>
<gene>
    <name evidence="2" type="ORF">T440DRAFT_467915</name>
</gene>
<evidence type="ECO:0000256" key="1">
    <source>
        <dbReference type="SAM" id="SignalP"/>
    </source>
</evidence>
<accession>A0A6A7B6J2</accession>
<keyword evidence="3" id="KW-1185">Reference proteome</keyword>
<dbReference type="AlphaFoldDB" id="A0A6A7B6J2"/>
<protein>
    <recommendedName>
        <fullName evidence="4">Ubiquitin 3 binding protein But2 C-terminal domain-containing protein</fullName>
    </recommendedName>
</protein>
<dbReference type="OrthoDB" id="3650120at2759"/>
<evidence type="ECO:0000313" key="3">
    <source>
        <dbReference type="Proteomes" id="UP000799423"/>
    </source>
</evidence>
<name>A0A6A7B6J2_9PLEO</name>
<keyword evidence="1" id="KW-0732">Signal</keyword>
<evidence type="ECO:0008006" key="4">
    <source>
        <dbReference type="Google" id="ProtNLM"/>
    </source>
</evidence>
<feature type="chain" id="PRO_5025690704" description="Ubiquitin 3 binding protein But2 C-terminal domain-containing protein" evidence="1">
    <location>
        <begin position="19"/>
        <end position="160"/>
    </location>
</feature>
<sequence length="160" mass="18058">MLSQWLLSCLVLCQAISALSISRDADQQQQPLLPSSERSQLDVDSYDGSVMLGYMMHGDDGEKSIEIPLRTRMPSGRTLPVHPKMMRVLTASNRMGQAIPLEKLEGIVCRLEPRMHTHEKEAMGRRSWSEFSLRDGIVEFEKSDSKWFLGGVAVGAYECW</sequence>
<feature type="signal peptide" evidence="1">
    <location>
        <begin position="1"/>
        <end position="18"/>
    </location>
</feature>
<evidence type="ECO:0000313" key="2">
    <source>
        <dbReference type="EMBL" id="KAF2851176.1"/>
    </source>
</evidence>
<proteinExistence type="predicted"/>
<reference evidence="2" key="1">
    <citation type="submission" date="2020-01" db="EMBL/GenBank/DDBJ databases">
        <authorList>
            <consortium name="DOE Joint Genome Institute"/>
            <person name="Haridas S."/>
            <person name="Albert R."/>
            <person name="Binder M."/>
            <person name="Bloem J."/>
            <person name="Labutti K."/>
            <person name="Salamov A."/>
            <person name="Andreopoulos B."/>
            <person name="Baker S.E."/>
            <person name="Barry K."/>
            <person name="Bills G."/>
            <person name="Bluhm B.H."/>
            <person name="Cannon C."/>
            <person name="Castanera R."/>
            <person name="Culley D.E."/>
            <person name="Daum C."/>
            <person name="Ezra D."/>
            <person name="Gonzalez J.B."/>
            <person name="Henrissat B."/>
            <person name="Kuo A."/>
            <person name="Liang C."/>
            <person name="Lipzen A."/>
            <person name="Lutzoni F."/>
            <person name="Magnuson J."/>
            <person name="Mondo S."/>
            <person name="Nolan M."/>
            <person name="Ohm R."/>
            <person name="Pangilinan J."/>
            <person name="Park H.-J."/>
            <person name="Ramirez L."/>
            <person name="Alfaro M."/>
            <person name="Sun H."/>
            <person name="Tritt A."/>
            <person name="Yoshinaga Y."/>
            <person name="Zwiers L.-H."/>
            <person name="Turgeon B.G."/>
            <person name="Goodwin S.B."/>
            <person name="Spatafora J.W."/>
            <person name="Crous P.W."/>
            <person name="Grigoriev I.V."/>
        </authorList>
    </citation>
    <scope>NUCLEOTIDE SEQUENCE</scope>
    <source>
        <strain evidence="2">IPT5</strain>
    </source>
</reference>
<dbReference type="EMBL" id="MU006303">
    <property type="protein sequence ID" value="KAF2851176.1"/>
    <property type="molecule type" value="Genomic_DNA"/>
</dbReference>